<sequence>MLYEGPMRIFFITICSLAVVGILILSARIWGLGQHYKAYEHAFFSGPAPLIIVKADTLEKAQEAIKTKSDVVLWLDVRFSREKTPFILPASRDVEFLDVKRKLQEENPSTPIMIGGKLNEYPWEQINEFYKNTPALKEYYEQFPQTRFILNVVDNVADAHTTLVTTIQDSKPNERTLIQSDALIIMKTIKEIKPEWVYGTSTPDLMRMLTFDSMWILPSTQFAGDVFIAPFTLMKRPAFNDNIIEEMRRRKKRIFLGPIQSESQFAEASRYKADGLITDNLSQLLHLLGQGPAQ</sequence>
<evidence type="ECO:0000313" key="2">
    <source>
        <dbReference type="EMBL" id="KYG60690.1"/>
    </source>
</evidence>
<comment type="caution">
    <text evidence="2">The sequence shown here is derived from an EMBL/GenBank/DDBJ whole genome shotgun (WGS) entry which is preliminary data.</text>
</comment>
<gene>
    <name evidence="2" type="ORF">AZI85_11880</name>
</gene>
<dbReference type="Proteomes" id="UP000075391">
    <property type="component" value="Unassembled WGS sequence"/>
</dbReference>
<name>A0A150WCS5_BDEBC</name>
<keyword evidence="1" id="KW-1133">Transmembrane helix</keyword>
<evidence type="ECO:0000256" key="1">
    <source>
        <dbReference type="SAM" id="Phobius"/>
    </source>
</evidence>
<dbReference type="AlphaFoldDB" id="A0A150WCS5"/>
<dbReference type="Gene3D" id="3.20.20.190">
    <property type="entry name" value="Phosphatidylinositol (PI) phosphodiesterase"/>
    <property type="match status" value="1"/>
</dbReference>
<keyword evidence="1" id="KW-0812">Transmembrane</keyword>
<organism evidence="2 3">
    <name type="scientific">Bdellovibrio bacteriovorus</name>
    <dbReference type="NCBI Taxonomy" id="959"/>
    <lineage>
        <taxon>Bacteria</taxon>
        <taxon>Pseudomonadati</taxon>
        <taxon>Bdellovibrionota</taxon>
        <taxon>Bdellovibrionia</taxon>
        <taxon>Bdellovibrionales</taxon>
        <taxon>Pseudobdellovibrionaceae</taxon>
        <taxon>Bdellovibrio</taxon>
    </lineage>
</organism>
<dbReference type="InterPro" id="IPR017946">
    <property type="entry name" value="PLC-like_Pdiesterase_TIM-brl"/>
</dbReference>
<dbReference type="GO" id="GO:0008081">
    <property type="term" value="F:phosphoric diester hydrolase activity"/>
    <property type="evidence" value="ECO:0007669"/>
    <property type="project" value="InterPro"/>
</dbReference>
<proteinExistence type="predicted"/>
<dbReference type="SUPFAM" id="SSF51695">
    <property type="entry name" value="PLC-like phosphodiesterases"/>
    <property type="match status" value="1"/>
</dbReference>
<reference evidence="2 3" key="1">
    <citation type="submission" date="2016-03" db="EMBL/GenBank/DDBJ databases">
        <authorList>
            <person name="Ploux O."/>
        </authorList>
    </citation>
    <scope>NUCLEOTIDE SEQUENCE [LARGE SCALE GENOMIC DNA]</scope>
    <source>
        <strain evidence="2 3">BER2</strain>
    </source>
</reference>
<dbReference type="OrthoDB" id="5290175at2"/>
<dbReference type="EMBL" id="LUKF01000019">
    <property type="protein sequence ID" value="KYG60690.1"/>
    <property type="molecule type" value="Genomic_DNA"/>
</dbReference>
<protein>
    <recommendedName>
        <fullName evidence="4">GP-PDE domain-containing protein</fullName>
    </recommendedName>
</protein>
<dbReference type="GO" id="GO:0006629">
    <property type="term" value="P:lipid metabolic process"/>
    <property type="evidence" value="ECO:0007669"/>
    <property type="project" value="InterPro"/>
</dbReference>
<keyword evidence="1" id="KW-0472">Membrane</keyword>
<accession>A0A150WCS5</accession>
<evidence type="ECO:0000313" key="3">
    <source>
        <dbReference type="Proteomes" id="UP000075391"/>
    </source>
</evidence>
<evidence type="ECO:0008006" key="4">
    <source>
        <dbReference type="Google" id="ProtNLM"/>
    </source>
</evidence>
<feature type="transmembrane region" description="Helical" evidence="1">
    <location>
        <begin position="6"/>
        <end position="27"/>
    </location>
</feature>